<evidence type="ECO:0000313" key="10">
    <source>
        <dbReference type="Proteomes" id="UP000799536"/>
    </source>
</evidence>
<dbReference type="PANTHER" id="PTHR33577">
    <property type="entry name" value="STERIGMATOCYSTIN BIOSYNTHESIS PEROXIDASE STCC-RELATED"/>
    <property type="match status" value="1"/>
</dbReference>
<dbReference type="Gene3D" id="1.10.489.10">
    <property type="entry name" value="Chloroperoxidase-like"/>
    <property type="match status" value="1"/>
</dbReference>
<comment type="cofactor">
    <cofactor evidence="1">
        <name>heme b</name>
        <dbReference type="ChEBI" id="CHEBI:60344"/>
    </cofactor>
</comment>
<keyword evidence="10" id="KW-1185">Reference proteome</keyword>
<evidence type="ECO:0000256" key="6">
    <source>
        <dbReference type="ARBA" id="ARBA00023004"/>
    </source>
</evidence>
<evidence type="ECO:0000256" key="7">
    <source>
        <dbReference type="ARBA" id="ARBA00025795"/>
    </source>
</evidence>
<evidence type="ECO:0000256" key="1">
    <source>
        <dbReference type="ARBA" id="ARBA00001970"/>
    </source>
</evidence>
<comment type="similarity">
    <text evidence="7">Belongs to the chloroperoxidase family.</text>
</comment>
<evidence type="ECO:0000256" key="2">
    <source>
        <dbReference type="ARBA" id="ARBA00022559"/>
    </source>
</evidence>
<sequence>MRAALLLPLGVASAFPFMANDPNLANKHLLERQQSGGILPGGPETCPFNPDHQPGHSFSLKFPYNWANNGLPGKGKGGYQVPAPGDDAHRFIPPTDKDIRGPCPGLNALANHGFIARDGVTNLHELVDAAQNVFNMGWDLAVFISAFTIYLADGDPITTKLSIGCDATTRTSWNPSITGSEPGLDGHNKFESDASLTRNDYFTANGDNFSLNTTLFKMFAETTGGLFDFDGVADWKYLSYVRSRTENPDFFFGPIAIFHHGAASFIYELFPNGNDGYVPTLENTATWYGAKKNRDGSYESVPERIPDNWVNREDPYSILEIAGQILKMYAKHPVGFGGNVNGNFVGLDFSPYIKGGEVSLTKPEDVACFLYQLLTARVPSSLNGILTPAVEAVEGILTLLGGTQWKNLGCPAPLTKRDE</sequence>
<dbReference type="PANTHER" id="PTHR33577:SF15">
    <property type="entry name" value="HEME HALOPEROXIDASE FAMILY PROFILE DOMAIN-CONTAINING PROTEIN"/>
    <property type="match status" value="1"/>
</dbReference>
<keyword evidence="6" id="KW-0408">Iron</keyword>
<gene>
    <name evidence="9" type="ORF">GQ43DRAFT_395553</name>
</gene>
<dbReference type="PROSITE" id="PS51405">
    <property type="entry name" value="HEME_HALOPEROXIDASE"/>
    <property type="match status" value="1"/>
</dbReference>
<dbReference type="SUPFAM" id="SSF47571">
    <property type="entry name" value="Cloroperoxidase"/>
    <property type="match status" value="1"/>
</dbReference>
<evidence type="ECO:0000256" key="4">
    <source>
        <dbReference type="ARBA" id="ARBA00022723"/>
    </source>
</evidence>
<evidence type="ECO:0000259" key="8">
    <source>
        <dbReference type="PROSITE" id="PS51405"/>
    </source>
</evidence>
<evidence type="ECO:0000256" key="5">
    <source>
        <dbReference type="ARBA" id="ARBA00023002"/>
    </source>
</evidence>
<dbReference type="EMBL" id="ML994002">
    <property type="protein sequence ID" value="KAF2200873.1"/>
    <property type="molecule type" value="Genomic_DNA"/>
</dbReference>
<dbReference type="InterPro" id="IPR036851">
    <property type="entry name" value="Chloroperoxidase-like_sf"/>
</dbReference>
<accession>A0A9P4MV74</accession>
<name>A0A9P4MV74_9PLEO</name>
<organism evidence="9 10">
    <name type="scientific">Delitschia confertaspora ATCC 74209</name>
    <dbReference type="NCBI Taxonomy" id="1513339"/>
    <lineage>
        <taxon>Eukaryota</taxon>
        <taxon>Fungi</taxon>
        <taxon>Dikarya</taxon>
        <taxon>Ascomycota</taxon>
        <taxon>Pezizomycotina</taxon>
        <taxon>Dothideomycetes</taxon>
        <taxon>Pleosporomycetidae</taxon>
        <taxon>Pleosporales</taxon>
        <taxon>Delitschiaceae</taxon>
        <taxon>Delitschia</taxon>
    </lineage>
</organism>
<dbReference type="InterPro" id="IPR000028">
    <property type="entry name" value="Chloroperoxidase"/>
</dbReference>
<comment type="caution">
    <text evidence="9">The sequence shown here is derived from an EMBL/GenBank/DDBJ whole genome shotgun (WGS) entry which is preliminary data.</text>
</comment>
<evidence type="ECO:0000256" key="3">
    <source>
        <dbReference type="ARBA" id="ARBA00022617"/>
    </source>
</evidence>
<dbReference type="OrthoDB" id="407298at2759"/>
<reference evidence="9" key="1">
    <citation type="journal article" date="2020" name="Stud. Mycol.">
        <title>101 Dothideomycetes genomes: a test case for predicting lifestyles and emergence of pathogens.</title>
        <authorList>
            <person name="Haridas S."/>
            <person name="Albert R."/>
            <person name="Binder M."/>
            <person name="Bloem J."/>
            <person name="Labutti K."/>
            <person name="Salamov A."/>
            <person name="Andreopoulos B."/>
            <person name="Baker S."/>
            <person name="Barry K."/>
            <person name="Bills G."/>
            <person name="Bluhm B."/>
            <person name="Cannon C."/>
            <person name="Castanera R."/>
            <person name="Culley D."/>
            <person name="Daum C."/>
            <person name="Ezra D."/>
            <person name="Gonzalez J."/>
            <person name="Henrissat B."/>
            <person name="Kuo A."/>
            <person name="Liang C."/>
            <person name="Lipzen A."/>
            <person name="Lutzoni F."/>
            <person name="Magnuson J."/>
            <person name="Mondo S."/>
            <person name="Nolan M."/>
            <person name="Ohm R."/>
            <person name="Pangilinan J."/>
            <person name="Park H.-J."/>
            <person name="Ramirez L."/>
            <person name="Alfaro M."/>
            <person name="Sun H."/>
            <person name="Tritt A."/>
            <person name="Yoshinaga Y."/>
            <person name="Zwiers L.-H."/>
            <person name="Turgeon B."/>
            <person name="Goodwin S."/>
            <person name="Spatafora J."/>
            <person name="Crous P."/>
            <person name="Grigoriev I."/>
        </authorList>
    </citation>
    <scope>NUCLEOTIDE SEQUENCE</scope>
    <source>
        <strain evidence="9">ATCC 74209</strain>
    </source>
</reference>
<keyword evidence="4" id="KW-0479">Metal-binding</keyword>
<keyword evidence="3" id="KW-0349">Heme</keyword>
<dbReference type="GO" id="GO:0004601">
    <property type="term" value="F:peroxidase activity"/>
    <property type="evidence" value="ECO:0007669"/>
    <property type="project" value="UniProtKB-KW"/>
</dbReference>
<dbReference type="Pfam" id="PF01328">
    <property type="entry name" value="Peroxidase_2"/>
    <property type="match status" value="1"/>
</dbReference>
<keyword evidence="2" id="KW-0575">Peroxidase</keyword>
<protein>
    <submittedName>
        <fullName evidence="9">Cloroperoxidase</fullName>
    </submittedName>
</protein>
<dbReference type="Proteomes" id="UP000799536">
    <property type="component" value="Unassembled WGS sequence"/>
</dbReference>
<dbReference type="GO" id="GO:0046872">
    <property type="term" value="F:metal ion binding"/>
    <property type="evidence" value="ECO:0007669"/>
    <property type="project" value="UniProtKB-KW"/>
</dbReference>
<evidence type="ECO:0000313" key="9">
    <source>
        <dbReference type="EMBL" id="KAF2200873.1"/>
    </source>
</evidence>
<dbReference type="AlphaFoldDB" id="A0A9P4MV74"/>
<keyword evidence="5" id="KW-0560">Oxidoreductase</keyword>
<feature type="domain" description="Heme haloperoxidase family profile" evidence="8">
    <location>
        <begin position="87"/>
        <end position="323"/>
    </location>
</feature>
<proteinExistence type="inferred from homology"/>